<dbReference type="Proteomes" id="UP000182569">
    <property type="component" value="Chromosome"/>
</dbReference>
<dbReference type="SUPFAM" id="SSF52467">
    <property type="entry name" value="DHS-like NAD/FAD-binding domain"/>
    <property type="match status" value="1"/>
</dbReference>
<dbReference type="KEGG" id="ceu:A7L45_15590"/>
<reference evidence="2" key="1">
    <citation type="journal article" date="2016" name="Front. Microbiol.">
        <title>Complete Genome Sequence of Clostridium estertheticum DSM 8809, a Microbe Identified in Spoiled Vacuum Packed Beef.</title>
        <authorList>
            <person name="Yu Z."/>
            <person name="Gunn L."/>
            <person name="Brennan E."/>
            <person name="Reid R."/>
            <person name="Wall P.G."/>
            <person name="Gaora O.P."/>
            <person name="Hurley D."/>
            <person name="Bolton D."/>
            <person name="Fanning S."/>
        </authorList>
    </citation>
    <scope>NUCLEOTIDE SEQUENCE [LARGE SCALE GENOMIC DNA]</scope>
    <source>
        <strain evidence="2">DSM 8809</strain>
    </source>
</reference>
<dbReference type="Gene3D" id="3.40.50.1220">
    <property type="entry name" value="TPP-binding domain"/>
    <property type="match status" value="1"/>
</dbReference>
<organism evidence="1 2">
    <name type="scientific">Clostridium estertheticum subsp. estertheticum</name>
    <dbReference type="NCBI Taxonomy" id="1552"/>
    <lineage>
        <taxon>Bacteria</taxon>
        <taxon>Bacillati</taxon>
        <taxon>Bacillota</taxon>
        <taxon>Clostridia</taxon>
        <taxon>Eubacteriales</taxon>
        <taxon>Clostridiaceae</taxon>
        <taxon>Clostridium</taxon>
    </lineage>
</organism>
<accession>A0A1J0GJ57</accession>
<keyword evidence="2" id="KW-1185">Reference proteome</keyword>
<dbReference type="EMBL" id="CP015756">
    <property type="protein sequence ID" value="APC41396.1"/>
    <property type="molecule type" value="Genomic_DNA"/>
</dbReference>
<name>A0A1J0GJ57_9CLOT</name>
<gene>
    <name evidence="1" type="ORF">A7L45_15590</name>
</gene>
<proteinExistence type="predicted"/>
<dbReference type="STRING" id="1552.A7L45_15590"/>
<dbReference type="AlphaFoldDB" id="A0A1J0GJ57"/>
<protein>
    <submittedName>
        <fullName evidence="1">NAD-dependent protein deacetylase, SIR2 family</fullName>
    </submittedName>
</protein>
<evidence type="ECO:0000313" key="1">
    <source>
        <dbReference type="EMBL" id="APC41396.1"/>
    </source>
</evidence>
<sequence>MKKIIEKIEESDAILIGASNGFSICEGLHLFGGDQAFQELFPDFIEKYGFSNILEASIFKFPKEEEKWTYLSRLIWHYSGTYHGSSVMDSLKSIIMDKPYFIVTSNGEGHFSLAGLENEQIYEIEGNWLSMQCAHRCHDTLYPSMDVIKKMAQVQQTGKITSEMIPKCPFCGREMQIHVATDHNFIPDSDGQKRFQSFVNKYHGKNLVVLELGIGCRNQMIKAPLMNLVNQEPNATYVTVNKGEIYIPEVIKHKSFGVDGDMTEILTLLKGKMTSM</sequence>
<evidence type="ECO:0000313" key="2">
    <source>
        <dbReference type="Proteomes" id="UP000182569"/>
    </source>
</evidence>
<dbReference type="InterPro" id="IPR029035">
    <property type="entry name" value="DHS-like_NAD/FAD-binding_dom"/>
</dbReference>